<organism evidence="1 2">
    <name type="scientific">Solanum commersonii</name>
    <name type="common">Commerson's wild potato</name>
    <name type="synonym">Commerson's nightshade</name>
    <dbReference type="NCBI Taxonomy" id="4109"/>
    <lineage>
        <taxon>Eukaryota</taxon>
        <taxon>Viridiplantae</taxon>
        <taxon>Streptophyta</taxon>
        <taxon>Embryophyta</taxon>
        <taxon>Tracheophyta</taxon>
        <taxon>Spermatophyta</taxon>
        <taxon>Magnoliopsida</taxon>
        <taxon>eudicotyledons</taxon>
        <taxon>Gunneridae</taxon>
        <taxon>Pentapetalae</taxon>
        <taxon>asterids</taxon>
        <taxon>lamiids</taxon>
        <taxon>Solanales</taxon>
        <taxon>Solanaceae</taxon>
        <taxon>Solanoideae</taxon>
        <taxon>Solaneae</taxon>
        <taxon>Solanum</taxon>
    </lineage>
</organism>
<dbReference type="Proteomes" id="UP000824120">
    <property type="component" value="Chromosome 4"/>
</dbReference>
<sequence length="79" mass="9417">MVPEKVEDDEGCLTPHITDDVRSFHLGKRYEHERYNCIRRSRDMKDFSQFIQDIGLIDLPLHGATYTWTRERIFAGFQN</sequence>
<proteinExistence type="predicted"/>
<dbReference type="EMBL" id="JACXVP010000004">
    <property type="protein sequence ID" value="KAG5613424.1"/>
    <property type="molecule type" value="Genomic_DNA"/>
</dbReference>
<reference evidence="1 2" key="1">
    <citation type="submission" date="2020-09" db="EMBL/GenBank/DDBJ databases">
        <title>De no assembly of potato wild relative species, Solanum commersonii.</title>
        <authorList>
            <person name="Cho K."/>
        </authorList>
    </citation>
    <scope>NUCLEOTIDE SEQUENCE [LARGE SCALE GENOMIC DNA]</scope>
    <source>
        <strain evidence="1">LZ3.2</strain>
        <tissue evidence="1">Leaf</tissue>
    </source>
</reference>
<dbReference type="AlphaFoldDB" id="A0A9J5ZMR5"/>
<evidence type="ECO:0000313" key="2">
    <source>
        <dbReference type="Proteomes" id="UP000824120"/>
    </source>
</evidence>
<name>A0A9J5ZMR5_SOLCO</name>
<accession>A0A9J5ZMR5</accession>
<keyword evidence="2" id="KW-1185">Reference proteome</keyword>
<evidence type="ECO:0000313" key="1">
    <source>
        <dbReference type="EMBL" id="KAG5613424.1"/>
    </source>
</evidence>
<dbReference type="OrthoDB" id="851173at2759"/>
<protein>
    <submittedName>
        <fullName evidence="1">Uncharacterized protein</fullName>
    </submittedName>
</protein>
<comment type="caution">
    <text evidence="1">The sequence shown here is derived from an EMBL/GenBank/DDBJ whole genome shotgun (WGS) entry which is preliminary data.</text>
</comment>
<gene>
    <name evidence="1" type="ORF">H5410_024705</name>
</gene>